<keyword evidence="1" id="KW-0732">Signal</keyword>
<dbReference type="RefSeq" id="WP_136820090.1">
    <property type="nucleotide sequence ID" value="NZ_BMJX01000002.1"/>
</dbReference>
<dbReference type="PROSITE" id="PS51257">
    <property type="entry name" value="PROKAR_LIPOPROTEIN"/>
    <property type="match status" value="1"/>
</dbReference>
<proteinExistence type="predicted"/>
<evidence type="ECO:0000313" key="3">
    <source>
        <dbReference type="Proteomes" id="UP000309872"/>
    </source>
</evidence>
<dbReference type="OrthoDB" id="704931at2"/>
<feature type="chain" id="PRO_5020195386" evidence="1">
    <location>
        <begin position="22"/>
        <end position="203"/>
    </location>
</feature>
<protein>
    <submittedName>
        <fullName evidence="2">Uncharacterized protein</fullName>
    </submittedName>
</protein>
<sequence>MKTIHLSLVIACLLLLTGCTKDNDGQDANQNFNEVFGGKPFKGTAKGVLSQNETPIYTWDGEGRIALIEATADSVSIVFMADFGNDDEMNIKLRGKLDGAAYRMETTDPDNFFRIVDEKITGQINNAQQQMTFDGSLRRETAAMNMRVTFKEATDVFPAGSVLELTFDTRRTIDDNDDGEGCQMRLVPIWSPSGVTMGMVPDC</sequence>
<keyword evidence="3" id="KW-1185">Reference proteome</keyword>
<organism evidence="2 3">
    <name type="scientific">Sphingobacterium alkalisoli</name>
    <dbReference type="NCBI Taxonomy" id="1874115"/>
    <lineage>
        <taxon>Bacteria</taxon>
        <taxon>Pseudomonadati</taxon>
        <taxon>Bacteroidota</taxon>
        <taxon>Sphingobacteriia</taxon>
        <taxon>Sphingobacteriales</taxon>
        <taxon>Sphingobacteriaceae</taxon>
        <taxon>Sphingobacterium</taxon>
    </lineage>
</organism>
<dbReference type="Proteomes" id="UP000309872">
    <property type="component" value="Unassembled WGS sequence"/>
</dbReference>
<dbReference type="EMBL" id="SUKA01000002">
    <property type="protein sequence ID" value="TJY66741.1"/>
    <property type="molecule type" value="Genomic_DNA"/>
</dbReference>
<dbReference type="AlphaFoldDB" id="A0A4U0H4V4"/>
<reference evidence="2 3" key="1">
    <citation type="submission" date="2019-04" db="EMBL/GenBank/DDBJ databases">
        <title>Sphingobacterium olei sp. nov., isolated from oil-contaminated soil.</title>
        <authorList>
            <person name="Liu B."/>
        </authorList>
    </citation>
    <scope>NUCLEOTIDE SEQUENCE [LARGE SCALE GENOMIC DNA]</scope>
    <source>
        <strain evidence="2 3">Y3L14</strain>
    </source>
</reference>
<comment type="caution">
    <text evidence="2">The sequence shown here is derived from an EMBL/GenBank/DDBJ whole genome shotgun (WGS) entry which is preliminary data.</text>
</comment>
<evidence type="ECO:0000313" key="2">
    <source>
        <dbReference type="EMBL" id="TJY66741.1"/>
    </source>
</evidence>
<name>A0A4U0H4V4_9SPHI</name>
<feature type="signal peptide" evidence="1">
    <location>
        <begin position="1"/>
        <end position="21"/>
    </location>
</feature>
<accession>A0A4U0H4V4</accession>
<evidence type="ECO:0000256" key="1">
    <source>
        <dbReference type="SAM" id="SignalP"/>
    </source>
</evidence>
<gene>
    <name evidence="2" type="ORF">FAZ19_07425</name>
</gene>